<dbReference type="EMBL" id="JBAHYK010001257">
    <property type="protein sequence ID" value="KAL0568796.1"/>
    <property type="molecule type" value="Genomic_DNA"/>
</dbReference>
<protein>
    <submittedName>
        <fullName evidence="1">Uncharacterized protein</fullName>
    </submittedName>
</protein>
<sequence>MTAFLKLWSLNVPGSMILGRDPLEYDGSVNIWIDSQSGTVSLGPPGPPFLDSGREFLSWLDSPSEYPGFPALSLDMYDDNSLLDYLSQNAPSEFIVRVLSKQNVREYFDPHVYDRHSHDVWSCSTEHCIVQFPVRPWSFTRSYSIPGSYLHAVFPEETVMEDGRTRFEFMGGSLPIGNVEFIFFRHRGGRISDFCYETWLSQACHAFSALRIPREEWKDYALFDDTVYLTLLPDRENQGSYQLDPETPCYLFVLPPPQRPDTTPDVDIWSQGENLYYWSFDPIGDSVMPVDQSRALGLPSYTNHVLILSGTWKPEVYDFMRLWQIAKGFDPATTDFARSMGYPILEIMAADEGKFESVAGGA</sequence>
<accession>A0ABR3F0R3</accession>
<dbReference type="Proteomes" id="UP001465976">
    <property type="component" value="Unassembled WGS sequence"/>
</dbReference>
<name>A0ABR3F0R3_9AGAR</name>
<evidence type="ECO:0000313" key="2">
    <source>
        <dbReference type="Proteomes" id="UP001465976"/>
    </source>
</evidence>
<comment type="caution">
    <text evidence="1">The sequence shown here is derived from an EMBL/GenBank/DDBJ whole genome shotgun (WGS) entry which is preliminary data.</text>
</comment>
<evidence type="ECO:0000313" key="1">
    <source>
        <dbReference type="EMBL" id="KAL0568796.1"/>
    </source>
</evidence>
<keyword evidence="2" id="KW-1185">Reference proteome</keyword>
<proteinExistence type="predicted"/>
<gene>
    <name evidence="1" type="ORF">V5O48_013179</name>
</gene>
<organism evidence="1 2">
    <name type="scientific">Marasmius crinis-equi</name>
    <dbReference type="NCBI Taxonomy" id="585013"/>
    <lineage>
        <taxon>Eukaryota</taxon>
        <taxon>Fungi</taxon>
        <taxon>Dikarya</taxon>
        <taxon>Basidiomycota</taxon>
        <taxon>Agaricomycotina</taxon>
        <taxon>Agaricomycetes</taxon>
        <taxon>Agaricomycetidae</taxon>
        <taxon>Agaricales</taxon>
        <taxon>Marasmiineae</taxon>
        <taxon>Marasmiaceae</taxon>
        <taxon>Marasmius</taxon>
    </lineage>
</organism>
<reference evidence="1 2" key="1">
    <citation type="submission" date="2024-02" db="EMBL/GenBank/DDBJ databases">
        <title>A draft genome for the cacao thread blight pathogen Marasmius crinis-equi.</title>
        <authorList>
            <person name="Cohen S.P."/>
            <person name="Baruah I.K."/>
            <person name="Amoako-Attah I."/>
            <person name="Bukari Y."/>
            <person name="Meinhardt L.W."/>
            <person name="Bailey B.A."/>
        </authorList>
    </citation>
    <scope>NUCLEOTIDE SEQUENCE [LARGE SCALE GENOMIC DNA]</scope>
    <source>
        <strain evidence="1 2">GH-76</strain>
    </source>
</reference>